<name>A0AA96WVN5_9CYAN</name>
<dbReference type="RefSeq" id="WP_316430337.1">
    <property type="nucleotide sequence ID" value="NZ_CP053586.1"/>
</dbReference>
<proteinExistence type="predicted"/>
<dbReference type="EMBL" id="CP053586">
    <property type="protein sequence ID" value="WNZ24507.1"/>
    <property type="molecule type" value="Genomic_DNA"/>
</dbReference>
<reference evidence="1" key="1">
    <citation type="submission" date="2020-05" db="EMBL/GenBank/DDBJ databases">
        <authorList>
            <person name="Zhu T."/>
            <person name="Keshari N."/>
            <person name="Lu X."/>
        </authorList>
    </citation>
    <scope>NUCLEOTIDE SEQUENCE</scope>
    <source>
        <strain evidence="1">NK1-12</strain>
    </source>
</reference>
<dbReference type="AlphaFoldDB" id="A0AA96WVN5"/>
<accession>A0AA96WVN5</accession>
<sequence>MAVCALRVTWGHSPTHRKRVGGWLSANHANSIVRQGVSTTLIYTVCLSPFDEGGFTEPGMGG</sequence>
<evidence type="ECO:0000313" key="1">
    <source>
        <dbReference type="EMBL" id="WNZ24507.1"/>
    </source>
</evidence>
<protein>
    <submittedName>
        <fullName evidence="1">Uncharacterized protein</fullName>
    </submittedName>
</protein>
<gene>
    <name evidence="1" type="ORF">HJG54_17705</name>
</gene>
<organism evidence="1">
    <name type="scientific">Leptolyngbya sp. NK1-12</name>
    <dbReference type="NCBI Taxonomy" id="2547451"/>
    <lineage>
        <taxon>Bacteria</taxon>
        <taxon>Bacillati</taxon>
        <taxon>Cyanobacteriota</taxon>
        <taxon>Cyanophyceae</taxon>
        <taxon>Leptolyngbyales</taxon>
        <taxon>Leptolyngbyaceae</taxon>
        <taxon>Leptolyngbya group</taxon>
        <taxon>Leptolyngbya</taxon>
    </lineage>
</organism>